<accession>A0A0A9BWL5</accession>
<evidence type="ECO:0000313" key="1">
    <source>
        <dbReference type="EMBL" id="JAD67691.1"/>
    </source>
</evidence>
<sequence>MRYRLQTVGYQITSLHLTAIVLRAFRAKLPDPDVVFTMCCHNFLHANRHAGNMRVHASWDVVQLGIWSNLVNAFLLDSMPRPRCGFRWAICIHDQTSNGVTSSLAYEAKHAIDATNCQRCCVTWQVMCAVYGTWAYSRFPERLQSP</sequence>
<dbReference type="AlphaFoldDB" id="A0A0A9BWL5"/>
<name>A0A0A9BWL5_ARUDO</name>
<reference evidence="1" key="2">
    <citation type="journal article" date="2015" name="Data Brief">
        <title>Shoot transcriptome of the giant reed, Arundo donax.</title>
        <authorList>
            <person name="Barrero R.A."/>
            <person name="Guerrero F.D."/>
            <person name="Moolhuijzen P."/>
            <person name="Goolsby J.A."/>
            <person name="Tidwell J."/>
            <person name="Bellgard S.E."/>
            <person name="Bellgard M.I."/>
        </authorList>
    </citation>
    <scope>NUCLEOTIDE SEQUENCE</scope>
    <source>
        <tissue evidence="1">Shoot tissue taken approximately 20 cm above the soil surface</tissue>
    </source>
</reference>
<protein>
    <submittedName>
        <fullName evidence="1">Uncharacterized protein</fullName>
    </submittedName>
</protein>
<reference evidence="1" key="1">
    <citation type="submission" date="2014-09" db="EMBL/GenBank/DDBJ databases">
        <authorList>
            <person name="Magalhaes I.L.F."/>
            <person name="Oliveira U."/>
            <person name="Santos F.R."/>
            <person name="Vidigal T.H.D.A."/>
            <person name="Brescovit A.D."/>
            <person name="Santos A.J."/>
        </authorList>
    </citation>
    <scope>NUCLEOTIDE SEQUENCE</scope>
    <source>
        <tissue evidence="1">Shoot tissue taken approximately 20 cm above the soil surface</tissue>
    </source>
</reference>
<proteinExistence type="predicted"/>
<dbReference type="EMBL" id="GBRH01230204">
    <property type="protein sequence ID" value="JAD67691.1"/>
    <property type="molecule type" value="Transcribed_RNA"/>
</dbReference>
<organism evidence="1">
    <name type="scientific">Arundo donax</name>
    <name type="common">Giant reed</name>
    <name type="synonym">Donax arundinaceus</name>
    <dbReference type="NCBI Taxonomy" id="35708"/>
    <lineage>
        <taxon>Eukaryota</taxon>
        <taxon>Viridiplantae</taxon>
        <taxon>Streptophyta</taxon>
        <taxon>Embryophyta</taxon>
        <taxon>Tracheophyta</taxon>
        <taxon>Spermatophyta</taxon>
        <taxon>Magnoliopsida</taxon>
        <taxon>Liliopsida</taxon>
        <taxon>Poales</taxon>
        <taxon>Poaceae</taxon>
        <taxon>PACMAD clade</taxon>
        <taxon>Arundinoideae</taxon>
        <taxon>Arundineae</taxon>
        <taxon>Arundo</taxon>
    </lineage>
</organism>